<protein>
    <submittedName>
        <fullName evidence="1">Uncharacterized protein</fullName>
    </submittedName>
</protein>
<proteinExistence type="predicted"/>
<gene>
    <name evidence="1" type="ordered locus">Sgly_0326</name>
</gene>
<dbReference type="HOGENOM" id="CLU_2588489_0_0_9"/>
<keyword evidence="2" id="KW-1185">Reference proteome</keyword>
<evidence type="ECO:0000313" key="2">
    <source>
        <dbReference type="Proteomes" id="UP000007488"/>
    </source>
</evidence>
<dbReference type="Proteomes" id="UP000007488">
    <property type="component" value="Chromosome"/>
</dbReference>
<dbReference type="AlphaFoldDB" id="F0SXE6"/>
<dbReference type="EMBL" id="CP002547">
    <property type="protein sequence ID" value="ADY54692.1"/>
    <property type="molecule type" value="Genomic_DNA"/>
</dbReference>
<name>F0SXE6_SYNGF</name>
<dbReference type="STRING" id="645991.Sgly_0326"/>
<organism evidence="1 2">
    <name type="scientific">Syntrophobotulus glycolicus (strain DSM 8271 / FlGlyR)</name>
    <dbReference type="NCBI Taxonomy" id="645991"/>
    <lineage>
        <taxon>Bacteria</taxon>
        <taxon>Bacillati</taxon>
        <taxon>Bacillota</taxon>
        <taxon>Clostridia</taxon>
        <taxon>Eubacteriales</taxon>
        <taxon>Desulfitobacteriaceae</taxon>
        <taxon>Syntrophobotulus</taxon>
    </lineage>
</organism>
<reference evidence="1 2" key="1">
    <citation type="journal article" date="2011" name="Stand. Genomic Sci.">
        <title>Complete genome sequence of Syntrophobotulus glycolicus type strain (FlGlyR).</title>
        <authorList>
            <person name="Han C."/>
            <person name="Mwirichia R."/>
            <person name="Chertkov O."/>
            <person name="Held B."/>
            <person name="Lapidus A."/>
            <person name="Nolan M."/>
            <person name="Lucas S."/>
            <person name="Hammon N."/>
            <person name="Deshpande S."/>
            <person name="Cheng J.F."/>
            <person name="Tapia R."/>
            <person name="Goodwin L."/>
            <person name="Pitluck S."/>
            <person name="Huntemann M."/>
            <person name="Liolios K."/>
            <person name="Ivanova N."/>
            <person name="Pagani I."/>
            <person name="Mavromatis K."/>
            <person name="Ovchinikova G."/>
            <person name="Pati A."/>
            <person name="Chen A."/>
            <person name="Palaniappan K."/>
            <person name="Land M."/>
            <person name="Hauser L."/>
            <person name="Brambilla E.M."/>
            <person name="Rohde M."/>
            <person name="Spring S."/>
            <person name="Sikorski J."/>
            <person name="Goker M."/>
            <person name="Woyke T."/>
            <person name="Bristow J."/>
            <person name="Eisen J.A."/>
            <person name="Markowitz V."/>
            <person name="Hugenholtz P."/>
            <person name="Kyrpides N.C."/>
            <person name="Klenk H.P."/>
            <person name="Detter J.C."/>
        </authorList>
    </citation>
    <scope>NUCLEOTIDE SEQUENCE [LARGE SCALE GENOMIC DNA]</scope>
    <source>
        <strain evidence="2">DSM 8271 / FlGlyR</strain>
    </source>
</reference>
<reference evidence="2" key="2">
    <citation type="submission" date="2011-02" db="EMBL/GenBank/DDBJ databases">
        <title>The complete genome of Syntrophobotulus glycolicus DSM 8271.</title>
        <authorList>
            <person name="Lucas S."/>
            <person name="Copeland A."/>
            <person name="Lapidus A."/>
            <person name="Bruce D."/>
            <person name="Goodwin L."/>
            <person name="Pitluck S."/>
            <person name="Kyrpides N."/>
            <person name="Mavromatis K."/>
            <person name="Pagani I."/>
            <person name="Ivanova N."/>
            <person name="Mikhailova N."/>
            <person name="Chertkov O."/>
            <person name="Held B."/>
            <person name="Detter J.C."/>
            <person name="Tapia R."/>
            <person name="Han C."/>
            <person name="Land M."/>
            <person name="Hauser L."/>
            <person name="Markowitz V."/>
            <person name="Cheng J.-F."/>
            <person name="Hugenholtz P."/>
            <person name="Woyke T."/>
            <person name="Wu D."/>
            <person name="Spring S."/>
            <person name="Schroeder M."/>
            <person name="Brambilla E."/>
            <person name="Klenk H.-P."/>
            <person name="Eisen J.A."/>
        </authorList>
    </citation>
    <scope>NUCLEOTIDE SEQUENCE [LARGE SCALE GENOMIC DNA]</scope>
    <source>
        <strain evidence="2">DSM 8271 / FlGlyR</strain>
    </source>
</reference>
<accession>F0SXE6</accession>
<sequence>MVAATLFKIAGIPLNYDHRRIADTIKTWSPPRNKKLRGNHKNMVTAAAAGKPIYTTYIYIAVPPPLTRRHVCEGEGDRDR</sequence>
<dbReference type="KEGG" id="sgy:Sgly_0326"/>
<evidence type="ECO:0000313" key="1">
    <source>
        <dbReference type="EMBL" id="ADY54692.1"/>
    </source>
</evidence>